<keyword evidence="2" id="KW-0472">Membrane</keyword>
<dbReference type="Pfam" id="PF07715">
    <property type="entry name" value="Plug"/>
    <property type="match status" value="1"/>
</dbReference>
<dbReference type="InterPro" id="IPR012910">
    <property type="entry name" value="Plug_dom"/>
</dbReference>
<evidence type="ECO:0000259" key="5">
    <source>
        <dbReference type="Pfam" id="PF07715"/>
    </source>
</evidence>
<reference evidence="7" key="1">
    <citation type="submission" date="2019-01" db="EMBL/GenBank/DDBJ databases">
        <title>Cytophagaceae bacterium strain CAR-16.</title>
        <authorList>
            <person name="Chen W.-M."/>
        </authorList>
    </citation>
    <scope>NUCLEOTIDE SEQUENCE [LARGE SCALE GENOMIC DNA]</scope>
    <source>
        <strain evidence="7">ICH-30</strain>
    </source>
</reference>
<keyword evidence="7" id="KW-1185">Reference proteome</keyword>
<feature type="signal peptide" evidence="4">
    <location>
        <begin position="1"/>
        <end position="18"/>
    </location>
</feature>
<dbReference type="InterPro" id="IPR008969">
    <property type="entry name" value="CarboxyPept-like_regulatory"/>
</dbReference>
<evidence type="ECO:0000256" key="4">
    <source>
        <dbReference type="SAM" id="SignalP"/>
    </source>
</evidence>
<organism evidence="6 7">
    <name type="scientific">Flavobacterium piscinae</name>
    <dbReference type="NCBI Taxonomy" id="2506424"/>
    <lineage>
        <taxon>Bacteria</taxon>
        <taxon>Pseudomonadati</taxon>
        <taxon>Bacteroidota</taxon>
        <taxon>Flavobacteriia</taxon>
        <taxon>Flavobacteriales</taxon>
        <taxon>Flavobacteriaceae</taxon>
        <taxon>Flavobacterium</taxon>
    </lineage>
</organism>
<dbReference type="EMBL" id="SBKQ01000008">
    <property type="protein sequence ID" value="RXR31829.1"/>
    <property type="molecule type" value="Genomic_DNA"/>
</dbReference>
<keyword evidence="6" id="KW-0675">Receptor</keyword>
<dbReference type="SUPFAM" id="SSF49464">
    <property type="entry name" value="Carboxypeptidase regulatory domain-like"/>
    <property type="match status" value="1"/>
</dbReference>
<keyword evidence="4" id="KW-0732">Signal</keyword>
<comment type="caution">
    <text evidence="6">The sequence shown here is derived from an EMBL/GenBank/DDBJ whole genome shotgun (WGS) entry which is preliminary data.</text>
</comment>
<evidence type="ECO:0000313" key="7">
    <source>
        <dbReference type="Proteomes" id="UP000289734"/>
    </source>
</evidence>
<gene>
    <name evidence="6" type="ORF">EQG68_09145</name>
</gene>
<dbReference type="OrthoDB" id="1075473at2"/>
<evidence type="ECO:0000256" key="1">
    <source>
        <dbReference type="ARBA" id="ARBA00004442"/>
    </source>
</evidence>
<feature type="chain" id="PRO_5020677665" evidence="4">
    <location>
        <begin position="19"/>
        <end position="717"/>
    </location>
</feature>
<name>A0A4Q1KR88_9FLAO</name>
<dbReference type="InterPro" id="IPR036942">
    <property type="entry name" value="Beta-barrel_TonB_sf"/>
</dbReference>
<evidence type="ECO:0000256" key="2">
    <source>
        <dbReference type="ARBA" id="ARBA00023136"/>
    </source>
</evidence>
<proteinExistence type="predicted"/>
<dbReference type="AlphaFoldDB" id="A0A4Q1KR88"/>
<dbReference type="Pfam" id="PF13715">
    <property type="entry name" value="CarbopepD_reg_2"/>
    <property type="match status" value="1"/>
</dbReference>
<keyword evidence="3" id="KW-0998">Cell outer membrane</keyword>
<feature type="domain" description="TonB-dependent receptor plug" evidence="5">
    <location>
        <begin position="119"/>
        <end position="213"/>
    </location>
</feature>
<evidence type="ECO:0000256" key="3">
    <source>
        <dbReference type="ARBA" id="ARBA00023237"/>
    </source>
</evidence>
<evidence type="ECO:0000313" key="6">
    <source>
        <dbReference type="EMBL" id="RXR31829.1"/>
    </source>
</evidence>
<dbReference type="RefSeq" id="WP_129464532.1">
    <property type="nucleotide sequence ID" value="NZ_SBKQ01000008.1"/>
</dbReference>
<protein>
    <submittedName>
        <fullName evidence="6">TonB-dependent receptor</fullName>
    </submittedName>
</protein>
<dbReference type="Proteomes" id="UP000289734">
    <property type="component" value="Unassembled WGS sequence"/>
</dbReference>
<comment type="subcellular location">
    <subcellularLocation>
        <location evidence="1">Cell outer membrane</location>
    </subcellularLocation>
</comment>
<dbReference type="SUPFAM" id="SSF56935">
    <property type="entry name" value="Porins"/>
    <property type="match status" value="1"/>
</dbReference>
<sequence>MKTIFTFLLFILALQSFAQTELSGKITDERGMAIPGANIYLEGTYDGASSDENGNFSFSTSETGTKVVVVSFLSFETFKKEIDVSNFKNQTIKLRESVNTLDAVIVTAGTFEAGDKARVSVLKPLDIVTTAGAAGDIIGALNTLPGTQTVGESGRLFVRGGEADETQTFVDGLRVAQPYGATAQNLPTRGRFSPFLFNGISFSTGGYSAEFGEALSSVLTLNTIDEPTQEQTDISLMTVGLGIGNTQKWNKNSFTFNAAYINLEPYQKLVPQAVDWNKPYQSLAGEMVYRYQFKNGLLKVYGAFDVAQLDINQEDINQPEKVRFDLRNDNFYGNASYKGTFGNSWNLHTGVSYGLGLNKIGINSDQVKNDENAIHLKMKVGKKITERIKISAGADYFVTDFDEKFTEFEGQSFKVGYQNSIAAVYAESDIFFSKKLAMKLGARASQTSLLEEFRLSPRASFAYKVSKNSQFSFAYGDFVQTPRADYIKYSDDFQSEKASHYIFNFQHNKDGRLFRAEAYYKKYHDLVKFDTNGAQFNSAFTNDGFGYAKGIDIFWRDNKTFKNTEYWVSYSYIDTERDYLNFPNQVTPSFVADHTLSVVTKHWIEDWKSQIGFSYTVNSGRPYNNPNELEFMNGKTKAFQNLSFNWAYLLSQQKILYFSVSNIIGTDNVFGYQYANSPDLNGQFQRRAIGQPADRFFFVGFFWTISENKKTNQLENL</sequence>
<accession>A0A4Q1KR88</accession>
<dbReference type="Gene3D" id="2.60.40.1120">
    <property type="entry name" value="Carboxypeptidase-like, regulatory domain"/>
    <property type="match status" value="1"/>
</dbReference>
<dbReference type="GO" id="GO:0009279">
    <property type="term" value="C:cell outer membrane"/>
    <property type="evidence" value="ECO:0007669"/>
    <property type="project" value="UniProtKB-SubCell"/>
</dbReference>
<dbReference type="Gene3D" id="2.40.170.20">
    <property type="entry name" value="TonB-dependent receptor, beta-barrel domain"/>
    <property type="match status" value="1"/>
</dbReference>